<dbReference type="Gene3D" id="3.40.630.30">
    <property type="match status" value="1"/>
</dbReference>
<dbReference type="InterPro" id="IPR016181">
    <property type="entry name" value="Acyl_CoA_acyltransferase"/>
</dbReference>
<dbReference type="Pfam" id="PF13302">
    <property type="entry name" value="Acetyltransf_3"/>
    <property type="match status" value="1"/>
</dbReference>
<gene>
    <name evidence="2" type="ORF">QE109_05690</name>
</gene>
<evidence type="ECO:0000313" key="3">
    <source>
        <dbReference type="Proteomes" id="UP001158045"/>
    </source>
</evidence>
<organism evidence="2 3">
    <name type="scientific">Fusibacter bizertensis</name>
    <dbReference type="NCBI Taxonomy" id="1488331"/>
    <lineage>
        <taxon>Bacteria</taxon>
        <taxon>Bacillati</taxon>
        <taxon>Bacillota</taxon>
        <taxon>Clostridia</taxon>
        <taxon>Eubacteriales</taxon>
        <taxon>Eubacteriales Family XII. Incertae Sedis</taxon>
        <taxon>Fusibacter</taxon>
    </lineage>
</organism>
<accession>A0ABT6NB29</accession>
<dbReference type="SUPFAM" id="SSF55729">
    <property type="entry name" value="Acyl-CoA N-acyltransferases (Nat)"/>
    <property type="match status" value="1"/>
</dbReference>
<feature type="domain" description="N-acetyltransferase" evidence="1">
    <location>
        <begin position="36"/>
        <end position="167"/>
    </location>
</feature>
<dbReference type="InterPro" id="IPR000182">
    <property type="entry name" value="GNAT_dom"/>
</dbReference>
<dbReference type="PROSITE" id="PS51186">
    <property type="entry name" value="GNAT"/>
    <property type="match status" value="1"/>
</dbReference>
<dbReference type="Proteomes" id="UP001158045">
    <property type="component" value="Unassembled WGS sequence"/>
</dbReference>
<sequence>MEEIQTDRLRLVALDLENLYHYIHDYERVQTNLGVSVTMPIQDQEIKYVFSSAHYEASAHPEDILWYTSWEVILKDENVIIGGISFKGPPDDQLEVEIGYEIVSEYQQNGYATEATAALIKWAKEVKHIERIVACVEPHNYSSTQVLRKLGFNYFESDEGLNWWRKI</sequence>
<dbReference type="RefSeq" id="WP_281093448.1">
    <property type="nucleotide sequence ID" value="NZ_JARYZI010000003.1"/>
</dbReference>
<dbReference type="PANTHER" id="PTHR43792">
    <property type="entry name" value="GNAT FAMILY, PUTATIVE (AFU_ORTHOLOGUE AFUA_3G00765)-RELATED-RELATED"/>
    <property type="match status" value="1"/>
</dbReference>
<protein>
    <submittedName>
        <fullName evidence="2">GNAT family N-acetyltransferase</fullName>
    </submittedName>
</protein>
<keyword evidence="3" id="KW-1185">Reference proteome</keyword>
<dbReference type="InterPro" id="IPR051531">
    <property type="entry name" value="N-acetyltransferase"/>
</dbReference>
<dbReference type="PANTHER" id="PTHR43792:SF13">
    <property type="entry name" value="ACETYLTRANSFERASE"/>
    <property type="match status" value="1"/>
</dbReference>
<dbReference type="CDD" id="cd04301">
    <property type="entry name" value="NAT_SF"/>
    <property type="match status" value="1"/>
</dbReference>
<reference evidence="2 3" key="1">
    <citation type="submission" date="2023-04" db="EMBL/GenBank/DDBJ databases">
        <title>Fusibacter bizertensis strain WBS, isolated from littoral bottom sediments of the Arctic seas - biochemical and genomic analysis.</title>
        <authorList>
            <person name="Brioukhanov A.L."/>
        </authorList>
    </citation>
    <scope>NUCLEOTIDE SEQUENCE [LARGE SCALE GENOMIC DNA]</scope>
    <source>
        <strain evidence="2 3">WBS</strain>
    </source>
</reference>
<comment type="caution">
    <text evidence="2">The sequence shown here is derived from an EMBL/GenBank/DDBJ whole genome shotgun (WGS) entry which is preliminary data.</text>
</comment>
<evidence type="ECO:0000313" key="2">
    <source>
        <dbReference type="EMBL" id="MDH8677628.1"/>
    </source>
</evidence>
<dbReference type="EMBL" id="JARYZI010000003">
    <property type="protein sequence ID" value="MDH8677628.1"/>
    <property type="molecule type" value="Genomic_DNA"/>
</dbReference>
<evidence type="ECO:0000259" key="1">
    <source>
        <dbReference type="PROSITE" id="PS51186"/>
    </source>
</evidence>
<name>A0ABT6NB29_9FIRM</name>
<proteinExistence type="predicted"/>